<dbReference type="Proteomes" id="UP001190700">
    <property type="component" value="Unassembled WGS sequence"/>
</dbReference>
<name>A0AAE0BI60_9CHLO</name>
<gene>
    <name evidence="8" type="ORF">CYMTET_52876</name>
</gene>
<dbReference type="SMART" id="SM00320">
    <property type="entry name" value="WD40"/>
    <property type="match status" value="6"/>
</dbReference>
<dbReference type="InterPro" id="IPR020472">
    <property type="entry name" value="WD40_PAC1"/>
</dbReference>
<evidence type="ECO:0000256" key="7">
    <source>
        <dbReference type="SAM" id="MobiDB-lite"/>
    </source>
</evidence>
<dbReference type="PRINTS" id="PR00320">
    <property type="entry name" value="GPROTEINBRPT"/>
</dbReference>
<dbReference type="InterPro" id="IPR015943">
    <property type="entry name" value="WD40/YVTN_repeat-like_dom_sf"/>
</dbReference>
<evidence type="ECO:0000313" key="8">
    <source>
        <dbReference type="EMBL" id="KAK3237016.1"/>
    </source>
</evidence>
<feature type="repeat" description="WD" evidence="6">
    <location>
        <begin position="353"/>
        <end position="395"/>
    </location>
</feature>
<dbReference type="GO" id="GO:0005634">
    <property type="term" value="C:nucleus"/>
    <property type="evidence" value="ECO:0007669"/>
    <property type="project" value="TreeGrafter"/>
</dbReference>
<evidence type="ECO:0000256" key="3">
    <source>
        <dbReference type="ARBA" id="ARBA00022737"/>
    </source>
</evidence>
<dbReference type="Gene3D" id="2.130.10.10">
    <property type="entry name" value="YVTN repeat-like/Quinoprotein amine dehydrogenase"/>
    <property type="match status" value="2"/>
</dbReference>
<dbReference type="InterPro" id="IPR051865">
    <property type="entry name" value="WD-repeat_CDT2_adapter"/>
</dbReference>
<reference evidence="8 9" key="1">
    <citation type="journal article" date="2015" name="Genome Biol. Evol.">
        <title>Comparative Genomics of a Bacterivorous Green Alga Reveals Evolutionary Causalities and Consequences of Phago-Mixotrophic Mode of Nutrition.</title>
        <authorList>
            <person name="Burns J.A."/>
            <person name="Paasch A."/>
            <person name="Narechania A."/>
            <person name="Kim E."/>
        </authorList>
    </citation>
    <scope>NUCLEOTIDE SEQUENCE [LARGE SCALE GENOMIC DNA]</scope>
    <source>
        <strain evidence="8 9">PLY_AMNH</strain>
    </source>
</reference>
<comment type="similarity">
    <text evidence="5">Belongs to the WD repeat cdt2 family.</text>
</comment>
<dbReference type="PROSITE" id="PS00678">
    <property type="entry name" value="WD_REPEATS_1"/>
    <property type="match status" value="1"/>
</dbReference>
<accession>A0AAE0BI60</accession>
<evidence type="ECO:0000256" key="2">
    <source>
        <dbReference type="ARBA" id="ARBA00022574"/>
    </source>
</evidence>
<keyword evidence="4" id="KW-0833">Ubl conjugation pathway</keyword>
<dbReference type="PANTHER" id="PTHR22852:SF0">
    <property type="entry name" value="DENTICLELESS PROTEIN HOMOLOG"/>
    <property type="match status" value="1"/>
</dbReference>
<sequence length="642" mass="68253">MSLFHSLLRRELVPMPVHTRPFIADFSHAATRGAGIVRIAPPDESGEQIGVPPFAVKFSKTAKAGRLIAVADEEGYLTLIDSTKALPQEVFGSEYNPEAQWLAHQNAVFDTAWSQGDTQLLTASGDQTVKVWDVETQRQILCARGHTGSVKTVSLNSANESIFASGGRDGAILLWDQRMLNGGASSSAGPVASLQDAHGEKKKTRGRKSDIKSRTRASITSVLFLHDDSTLASSSTVDGVVKVWDVRRLDRPALLSSRCRADTEGSMRSHGIASLAQDPSRSRLVASSSNGVISMYDSLRPEIGPIRQFTGHQFSLYIKVAFSCDGTHLVSGSGDKNVYIWQVDRPDLEPYTLQGHEGEVSGVDWCGQDFGTIATCGDDSTVRVWQMSDAHRGSRAVLPRAASISGTSADTSAREADCHGAVHADAGPSHRDVSMLEAARERGQFPLCTPATSVAHHASPRQVLLATGPATHCTLETEAEPLAETSPAAAHGRHRSLRELFPALASPSPPAGARPGAQCTGGSEGHRGASPLGELGARATEAGDMAAEVEKALGGPFGMIRGPTTPEPRVLMEEEPAVTPMAAADDRAVASTKRDRAVNDGLSASLKQLSVQPTSKKSKLTKSPEEASQQRTLNDFFPVLAT</sequence>
<dbReference type="GO" id="GO:0043161">
    <property type="term" value="P:proteasome-mediated ubiquitin-dependent protein catabolic process"/>
    <property type="evidence" value="ECO:0007669"/>
    <property type="project" value="TreeGrafter"/>
</dbReference>
<dbReference type="InterPro" id="IPR019775">
    <property type="entry name" value="WD40_repeat_CS"/>
</dbReference>
<dbReference type="GO" id="GO:0030674">
    <property type="term" value="F:protein-macromolecule adaptor activity"/>
    <property type="evidence" value="ECO:0007669"/>
    <property type="project" value="TreeGrafter"/>
</dbReference>
<dbReference type="AlphaFoldDB" id="A0AAE0BI60"/>
<feature type="repeat" description="WD" evidence="6">
    <location>
        <begin position="101"/>
        <end position="142"/>
    </location>
</feature>
<evidence type="ECO:0000256" key="1">
    <source>
        <dbReference type="ARBA" id="ARBA00004906"/>
    </source>
</evidence>
<comment type="caution">
    <text evidence="8">The sequence shown here is derived from an EMBL/GenBank/DDBJ whole genome shotgun (WGS) entry which is preliminary data.</text>
</comment>
<evidence type="ECO:0000256" key="6">
    <source>
        <dbReference type="PROSITE-ProRule" id="PRU00221"/>
    </source>
</evidence>
<feature type="region of interest" description="Disordered" evidence="7">
    <location>
        <begin position="580"/>
        <end position="642"/>
    </location>
</feature>
<evidence type="ECO:0000256" key="4">
    <source>
        <dbReference type="ARBA" id="ARBA00022786"/>
    </source>
</evidence>
<organism evidence="8 9">
    <name type="scientific">Cymbomonas tetramitiformis</name>
    <dbReference type="NCBI Taxonomy" id="36881"/>
    <lineage>
        <taxon>Eukaryota</taxon>
        <taxon>Viridiplantae</taxon>
        <taxon>Chlorophyta</taxon>
        <taxon>Pyramimonadophyceae</taxon>
        <taxon>Pyramimonadales</taxon>
        <taxon>Pyramimonadaceae</taxon>
        <taxon>Cymbomonas</taxon>
    </lineage>
</organism>
<evidence type="ECO:0000313" key="9">
    <source>
        <dbReference type="Proteomes" id="UP001190700"/>
    </source>
</evidence>
<feature type="repeat" description="WD" evidence="6">
    <location>
        <begin position="320"/>
        <end position="344"/>
    </location>
</feature>
<keyword evidence="2 6" id="KW-0853">WD repeat</keyword>
<dbReference type="CDD" id="cd00200">
    <property type="entry name" value="WD40"/>
    <property type="match status" value="1"/>
</dbReference>
<keyword evidence="9" id="KW-1185">Reference proteome</keyword>
<dbReference type="EMBL" id="LGRX02034727">
    <property type="protein sequence ID" value="KAK3237016.1"/>
    <property type="molecule type" value="Genomic_DNA"/>
</dbReference>
<proteinExistence type="inferred from homology"/>
<dbReference type="Pfam" id="PF00400">
    <property type="entry name" value="WD40"/>
    <property type="match status" value="5"/>
</dbReference>
<feature type="compositionally biased region" description="Basic and acidic residues" evidence="7">
    <location>
        <begin position="584"/>
        <end position="598"/>
    </location>
</feature>
<protein>
    <recommendedName>
        <fullName evidence="10">Denticleless protein homolog</fullName>
    </recommendedName>
</protein>
<comment type="pathway">
    <text evidence="1">Protein modification; protein ubiquitination.</text>
</comment>
<dbReference type="SUPFAM" id="SSF50978">
    <property type="entry name" value="WD40 repeat-like"/>
    <property type="match status" value="1"/>
</dbReference>
<feature type="repeat" description="WD" evidence="6">
    <location>
        <begin position="143"/>
        <end position="176"/>
    </location>
</feature>
<keyword evidence="3" id="KW-0677">Repeat</keyword>
<evidence type="ECO:0008006" key="10">
    <source>
        <dbReference type="Google" id="ProtNLM"/>
    </source>
</evidence>
<dbReference type="PROSITE" id="PS50294">
    <property type="entry name" value="WD_REPEATS_REGION"/>
    <property type="match status" value="3"/>
</dbReference>
<dbReference type="InterPro" id="IPR036322">
    <property type="entry name" value="WD40_repeat_dom_sf"/>
</dbReference>
<feature type="region of interest" description="Disordered" evidence="7">
    <location>
        <begin position="186"/>
        <end position="212"/>
    </location>
</feature>
<dbReference type="InterPro" id="IPR001680">
    <property type="entry name" value="WD40_rpt"/>
</dbReference>
<feature type="region of interest" description="Disordered" evidence="7">
    <location>
        <begin position="503"/>
        <end position="533"/>
    </location>
</feature>
<dbReference type="PROSITE" id="PS50082">
    <property type="entry name" value="WD_REPEATS_2"/>
    <property type="match status" value="4"/>
</dbReference>
<dbReference type="PANTHER" id="PTHR22852">
    <property type="entry name" value="LETHAL 2 DENTICLELESS PROTEIN RETINOIC ACID-REGULATED NUCLEAR MATRIX-ASSOCIATED PROTEIN"/>
    <property type="match status" value="1"/>
</dbReference>
<evidence type="ECO:0000256" key="5">
    <source>
        <dbReference type="ARBA" id="ARBA00038344"/>
    </source>
</evidence>